<dbReference type="Gene3D" id="1.25.40.1040">
    <property type="match status" value="1"/>
</dbReference>
<comment type="similarity">
    <text evidence="1">Belongs to the MDM20/NAA25 family.</text>
</comment>
<dbReference type="GO" id="GO:0031416">
    <property type="term" value="C:NatB complex"/>
    <property type="evidence" value="ECO:0007669"/>
    <property type="project" value="TreeGrafter"/>
</dbReference>
<reference evidence="2 3" key="1">
    <citation type="journal article" date="2016" name="Proc. Natl. Acad. Sci. U.S.A.">
        <title>Comparative genomics of biotechnologically important yeasts.</title>
        <authorList>
            <person name="Riley R."/>
            <person name="Haridas S."/>
            <person name="Wolfe K.H."/>
            <person name="Lopes M.R."/>
            <person name="Hittinger C.T."/>
            <person name="Goeker M."/>
            <person name="Salamov A.A."/>
            <person name="Wisecaver J.H."/>
            <person name="Long T.M."/>
            <person name="Calvey C.H."/>
            <person name="Aerts A.L."/>
            <person name="Barry K.W."/>
            <person name="Choi C."/>
            <person name="Clum A."/>
            <person name="Coughlan A.Y."/>
            <person name="Deshpande S."/>
            <person name="Douglass A.P."/>
            <person name="Hanson S.J."/>
            <person name="Klenk H.-P."/>
            <person name="LaButti K.M."/>
            <person name="Lapidus A."/>
            <person name="Lindquist E.A."/>
            <person name="Lipzen A.M."/>
            <person name="Meier-Kolthoff J.P."/>
            <person name="Ohm R.A."/>
            <person name="Otillar R.P."/>
            <person name="Pangilinan J.L."/>
            <person name="Peng Y."/>
            <person name="Rokas A."/>
            <person name="Rosa C.A."/>
            <person name="Scheuner C."/>
            <person name="Sibirny A.A."/>
            <person name="Slot J.C."/>
            <person name="Stielow J.B."/>
            <person name="Sun H."/>
            <person name="Kurtzman C.P."/>
            <person name="Blackwell M."/>
            <person name="Grigoriev I.V."/>
            <person name="Jeffries T.W."/>
        </authorList>
    </citation>
    <scope>NUCLEOTIDE SEQUENCE [LARGE SCALE GENOMIC DNA]</scope>
    <source>
        <strain evidence="2 3">DSM 6958</strain>
    </source>
</reference>
<proteinExistence type="inferred from homology"/>
<dbReference type="InterPro" id="IPR011990">
    <property type="entry name" value="TPR-like_helical_dom_sf"/>
</dbReference>
<evidence type="ECO:0000313" key="2">
    <source>
        <dbReference type="EMBL" id="ODQ63994.1"/>
    </source>
</evidence>
<dbReference type="InterPro" id="IPR019183">
    <property type="entry name" value="NAA25_NatB_aux_su"/>
</dbReference>
<dbReference type="EMBL" id="KV454413">
    <property type="protein sequence ID" value="ODQ63994.1"/>
    <property type="molecule type" value="Genomic_DNA"/>
</dbReference>
<sequence length="816" mass="93766">MSSLKDKVIKEAIEAGSYKQAITTLTKALKKSPNNEYLLSLKAEILFKQGKCAEALKEVAVVISKSPVDPKALELLNSIIVQSNGNPDLAVTMYENAYKKRPRDENLIVTWFWSMADIQNFRGLQKSAMMLYKSFKTPEYNLWAIFTSYLLANSTGVTEAEKKMFSTLALRMAESIHPYDSAEEIYVVAKLLELQDKSIEFLELLQSPETLKYNNLELAIMLREKLFETGRWNELFELCNKVLMNENNDDWMYWTYLNLSAINLSETYIETAWRLMKDYGNTRNSLLAIVDFSAQLSVTNDELLVQIGIPSLLDALKSYFEVMGTKLCAYQDLKKYLLESNDSIKAKWQCWSEEAFDKVQKSETHTLNWKVNLAKIEHLLFPENKSADAIVKQQCQNYNDSIPLLKVKDPKDYHAGDDFILIAMLAILEEKDDLNNQTILKAIILLETVASMDFHQFYVRLWLVRLYLLLGCYTKALVHYKSLSIKMIQQETLSHMLLTRVSTMYPTINELRENLYIYNSHANETPQLVQYAFETAAYSKISGFLKFADSMDHSLNKSLIELEIRRIGSLSGGKVTNRRIDTNKRLVDNRDFDIMWSLEKTGQIKLGDKFTLGPKQTANWVKAFEYKDYIICELLSDNLTKDDFKKFEKLFSGEDALEKFTVEEIWSLKLTLALGRSALAKGDKSYYDIINKQLKKTPSLPPQVNWKYIHNSFTQMEMVKVANAYLNGLNANKNQFKPNKDGVEMIKKTLNEISENIKTRSLEKKNARPLMTREIAEPLQAWAETVGVPTANINTIVDDIGASHDKAFTLLRNIKL</sequence>
<gene>
    <name evidence="2" type="ORF">NADFUDRAFT_52979</name>
</gene>
<accession>A0A1E3PFL7</accession>
<dbReference type="Pfam" id="PF09797">
    <property type="entry name" value="NatB_MDM20"/>
    <property type="match status" value="1"/>
</dbReference>
<dbReference type="STRING" id="857566.A0A1E3PFL7"/>
<protein>
    <submittedName>
        <fullName evidence="2">Uncharacterized protein</fullName>
    </submittedName>
</protein>
<dbReference type="PANTHER" id="PTHR22767:SF3">
    <property type="entry name" value="N-ALPHA-ACETYLTRANSFERASE 25, NATB AUXILIARY SUBUNIT"/>
    <property type="match status" value="1"/>
</dbReference>
<keyword evidence="3" id="KW-1185">Reference proteome</keyword>
<dbReference type="PANTHER" id="PTHR22767">
    <property type="entry name" value="N-TERMINAL ACETYLTRANSFERASE-RELATED"/>
    <property type="match status" value="1"/>
</dbReference>
<dbReference type="SUPFAM" id="SSF48452">
    <property type="entry name" value="TPR-like"/>
    <property type="match status" value="1"/>
</dbReference>
<dbReference type="Proteomes" id="UP000095009">
    <property type="component" value="Unassembled WGS sequence"/>
</dbReference>
<dbReference type="AlphaFoldDB" id="A0A1E3PFL7"/>
<dbReference type="Pfam" id="PF14559">
    <property type="entry name" value="TPR_19"/>
    <property type="match status" value="1"/>
</dbReference>
<organism evidence="2 3">
    <name type="scientific">Nadsonia fulvescens var. elongata DSM 6958</name>
    <dbReference type="NCBI Taxonomy" id="857566"/>
    <lineage>
        <taxon>Eukaryota</taxon>
        <taxon>Fungi</taxon>
        <taxon>Dikarya</taxon>
        <taxon>Ascomycota</taxon>
        <taxon>Saccharomycotina</taxon>
        <taxon>Dipodascomycetes</taxon>
        <taxon>Dipodascales</taxon>
        <taxon>Dipodascales incertae sedis</taxon>
        <taxon>Nadsonia</taxon>
    </lineage>
</organism>
<dbReference type="OrthoDB" id="1874341at2759"/>
<name>A0A1E3PFL7_9ASCO</name>
<evidence type="ECO:0000256" key="1">
    <source>
        <dbReference type="ARBA" id="ARBA00006298"/>
    </source>
</evidence>
<evidence type="ECO:0000313" key="3">
    <source>
        <dbReference type="Proteomes" id="UP000095009"/>
    </source>
</evidence>